<dbReference type="PROSITE" id="PS50885">
    <property type="entry name" value="HAMP"/>
    <property type="match status" value="1"/>
</dbReference>
<dbReference type="Gene3D" id="1.10.287.130">
    <property type="match status" value="1"/>
</dbReference>
<keyword evidence="6" id="KW-0547">Nucleotide-binding</keyword>
<dbReference type="InterPro" id="IPR036890">
    <property type="entry name" value="HATPase_C_sf"/>
</dbReference>
<dbReference type="PRINTS" id="PR00344">
    <property type="entry name" value="BCTRLSENSOR"/>
</dbReference>
<keyword evidence="4" id="KW-0597">Phosphoprotein</keyword>
<evidence type="ECO:0000256" key="6">
    <source>
        <dbReference type="ARBA" id="ARBA00022741"/>
    </source>
</evidence>
<dbReference type="SMART" id="SM00387">
    <property type="entry name" value="HATPase_c"/>
    <property type="match status" value="1"/>
</dbReference>
<dbReference type="SUPFAM" id="SSF55874">
    <property type="entry name" value="ATPase domain of HSP90 chaperone/DNA topoisomerase II/histidine kinase"/>
    <property type="match status" value="1"/>
</dbReference>
<dbReference type="InterPro" id="IPR003594">
    <property type="entry name" value="HATPase_dom"/>
</dbReference>
<dbReference type="EC" id="2.7.13.3" evidence="3"/>
<evidence type="ECO:0000256" key="5">
    <source>
        <dbReference type="ARBA" id="ARBA00022679"/>
    </source>
</evidence>
<dbReference type="CDD" id="cd06225">
    <property type="entry name" value="HAMP"/>
    <property type="match status" value="1"/>
</dbReference>
<evidence type="ECO:0000256" key="7">
    <source>
        <dbReference type="ARBA" id="ARBA00022777"/>
    </source>
</evidence>
<evidence type="ECO:0000259" key="11">
    <source>
        <dbReference type="PROSITE" id="PS50885"/>
    </source>
</evidence>
<evidence type="ECO:0000313" key="12">
    <source>
        <dbReference type="EMBL" id="MFC3672106.1"/>
    </source>
</evidence>
<dbReference type="PANTHER" id="PTHR44936:SF10">
    <property type="entry name" value="SENSOR PROTEIN RSTB"/>
    <property type="match status" value="1"/>
</dbReference>
<dbReference type="SUPFAM" id="SSF158472">
    <property type="entry name" value="HAMP domain-like"/>
    <property type="match status" value="1"/>
</dbReference>
<gene>
    <name evidence="12" type="ORF">ACFOOT_11790</name>
</gene>
<keyword evidence="5" id="KW-0808">Transferase</keyword>
<dbReference type="Gene3D" id="3.30.565.10">
    <property type="entry name" value="Histidine kinase-like ATPase, C-terminal domain"/>
    <property type="match status" value="1"/>
</dbReference>
<dbReference type="SMART" id="SM00304">
    <property type="entry name" value="HAMP"/>
    <property type="match status" value="1"/>
</dbReference>
<dbReference type="InterPro" id="IPR005467">
    <property type="entry name" value="His_kinase_dom"/>
</dbReference>
<feature type="transmembrane region" description="Helical" evidence="9">
    <location>
        <begin position="166"/>
        <end position="184"/>
    </location>
</feature>
<protein>
    <recommendedName>
        <fullName evidence="3">histidine kinase</fullName>
        <ecNumber evidence="3">2.7.13.3</ecNumber>
    </recommendedName>
</protein>
<dbReference type="SUPFAM" id="SSF47384">
    <property type="entry name" value="Homodimeric domain of signal transducing histidine kinase"/>
    <property type="match status" value="1"/>
</dbReference>
<dbReference type="Proteomes" id="UP001595683">
    <property type="component" value="Unassembled WGS sequence"/>
</dbReference>
<dbReference type="InterPro" id="IPR004358">
    <property type="entry name" value="Sig_transdc_His_kin-like_C"/>
</dbReference>
<keyword evidence="13" id="KW-1185">Reference proteome</keyword>
<sequence>MMPRRALWLRRAMNRFGLPERLLAILVLMAAIDFGANAVLFDRASNFALRSDDAARIAENLVIASRALEAEDVADRPALAERLSSPRFSLAWKPRLAHADDALPLDRLRAQVLDAAPELASGDPRFSLRSLASPGSVNGAMLLRDGSGVVFRTQASEAWTLNAGRLAVLLVPTPLLVVLAWVLFRATIRPLKALVSATSRVGAGPPEPLTERGPDEVRRLIRAFNRMQSRIYRQMLDRTQSMLAIGHDLRTPLARLRLRLDDAGLDRATQADMVHDIDEMMHLLASLQTYVEGEGRQIPAEPVDLAAMAMTLVDNAYDQGGDARYEGEDRLVIHARAISLRRALGNLVENALHYAGQVEVTVRRDGDWAEVVVADNGPGIPPDRLDEVTQPFVRLDAARGRDTPGMGLGLAIVKRAIRAEGGTLILANRRAEAGQTGLVATVRLPLKAGQPALPARK</sequence>
<evidence type="ECO:0000313" key="13">
    <source>
        <dbReference type="Proteomes" id="UP001595683"/>
    </source>
</evidence>
<dbReference type="GO" id="GO:0005524">
    <property type="term" value="F:ATP binding"/>
    <property type="evidence" value="ECO:0007669"/>
    <property type="project" value="UniProtKB-KW"/>
</dbReference>
<feature type="domain" description="HAMP" evidence="11">
    <location>
        <begin position="185"/>
        <end position="236"/>
    </location>
</feature>
<dbReference type="PANTHER" id="PTHR44936">
    <property type="entry name" value="SENSOR PROTEIN CREC"/>
    <property type="match status" value="1"/>
</dbReference>
<comment type="caution">
    <text evidence="12">The sequence shown here is derived from an EMBL/GenBank/DDBJ whole genome shotgun (WGS) entry which is preliminary data.</text>
</comment>
<keyword evidence="7" id="KW-0418">Kinase</keyword>
<dbReference type="CDD" id="cd00075">
    <property type="entry name" value="HATPase"/>
    <property type="match status" value="1"/>
</dbReference>
<dbReference type="RefSeq" id="WP_229815579.1">
    <property type="nucleotide sequence ID" value="NZ_BMZP01000020.1"/>
</dbReference>
<reference evidence="13" key="1">
    <citation type="journal article" date="2019" name="Int. J. Syst. Evol. Microbiol.">
        <title>The Global Catalogue of Microorganisms (GCM) 10K type strain sequencing project: providing services to taxonomists for standard genome sequencing and annotation.</title>
        <authorList>
            <consortium name="The Broad Institute Genomics Platform"/>
            <consortium name="The Broad Institute Genome Sequencing Center for Infectious Disease"/>
            <person name="Wu L."/>
            <person name="Ma J."/>
        </authorList>
    </citation>
    <scope>NUCLEOTIDE SEQUENCE [LARGE SCALE GENOMIC DNA]</scope>
    <source>
        <strain evidence="13">KCTC 42224</strain>
    </source>
</reference>
<evidence type="ECO:0000256" key="3">
    <source>
        <dbReference type="ARBA" id="ARBA00012438"/>
    </source>
</evidence>
<dbReference type="InterPro" id="IPR003660">
    <property type="entry name" value="HAMP_dom"/>
</dbReference>
<evidence type="ECO:0000259" key="10">
    <source>
        <dbReference type="PROSITE" id="PS50109"/>
    </source>
</evidence>
<dbReference type="EMBL" id="JBHRYE010000019">
    <property type="protein sequence ID" value="MFC3672106.1"/>
    <property type="molecule type" value="Genomic_DNA"/>
</dbReference>
<dbReference type="Pfam" id="PF02518">
    <property type="entry name" value="HATPase_c"/>
    <property type="match status" value="1"/>
</dbReference>
<keyword evidence="9" id="KW-1133">Transmembrane helix</keyword>
<dbReference type="Pfam" id="PF00672">
    <property type="entry name" value="HAMP"/>
    <property type="match status" value="1"/>
</dbReference>
<organism evidence="12 13">
    <name type="scientific">Novosphingobium pokkalii</name>
    <dbReference type="NCBI Taxonomy" id="1770194"/>
    <lineage>
        <taxon>Bacteria</taxon>
        <taxon>Pseudomonadati</taxon>
        <taxon>Pseudomonadota</taxon>
        <taxon>Alphaproteobacteria</taxon>
        <taxon>Sphingomonadales</taxon>
        <taxon>Sphingomonadaceae</taxon>
        <taxon>Novosphingobium</taxon>
    </lineage>
</organism>
<accession>A0ABV7V606</accession>
<feature type="domain" description="Histidine kinase" evidence="10">
    <location>
        <begin position="244"/>
        <end position="448"/>
    </location>
</feature>
<evidence type="ECO:0000256" key="1">
    <source>
        <dbReference type="ARBA" id="ARBA00000085"/>
    </source>
</evidence>
<evidence type="ECO:0000256" key="9">
    <source>
        <dbReference type="SAM" id="Phobius"/>
    </source>
</evidence>
<evidence type="ECO:0000256" key="4">
    <source>
        <dbReference type="ARBA" id="ARBA00022553"/>
    </source>
</evidence>
<dbReference type="InterPro" id="IPR036097">
    <property type="entry name" value="HisK_dim/P_sf"/>
</dbReference>
<comment type="catalytic activity">
    <reaction evidence="1">
        <text>ATP + protein L-histidine = ADP + protein N-phospho-L-histidine.</text>
        <dbReference type="EC" id="2.7.13.3"/>
    </reaction>
</comment>
<keyword evidence="9" id="KW-0812">Transmembrane</keyword>
<keyword evidence="9" id="KW-0472">Membrane</keyword>
<dbReference type="PROSITE" id="PS50109">
    <property type="entry name" value="HIS_KIN"/>
    <property type="match status" value="1"/>
</dbReference>
<evidence type="ECO:0000256" key="2">
    <source>
        <dbReference type="ARBA" id="ARBA00004370"/>
    </source>
</evidence>
<keyword evidence="8 12" id="KW-0067">ATP-binding</keyword>
<name>A0ABV7V606_9SPHN</name>
<evidence type="ECO:0000256" key="8">
    <source>
        <dbReference type="ARBA" id="ARBA00022840"/>
    </source>
</evidence>
<dbReference type="InterPro" id="IPR050980">
    <property type="entry name" value="2C_sensor_his_kinase"/>
</dbReference>
<comment type="subcellular location">
    <subcellularLocation>
        <location evidence="2">Membrane</location>
    </subcellularLocation>
</comment>
<proteinExistence type="predicted"/>